<organism evidence="1 3">
    <name type="scientific">Treponema peruense</name>
    <dbReference type="NCBI Taxonomy" id="2787628"/>
    <lineage>
        <taxon>Bacteria</taxon>
        <taxon>Pseudomonadati</taxon>
        <taxon>Spirochaetota</taxon>
        <taxon>Spirochaetia</taxon>
        <taxon>Spirochaetales</taxon>
        <taxon>Treponemataceae</taxon>
        <taxon>Treponema</taxon>
    </lineage>
</organism>
<accession>A0A7T3RBH6</accession>
<dbReference type="EMBL" id="CP064936">
    <property type="protein sequence ID" value="QQA01343.1"/>
    <property type="molecule type" value="Genomic_DNA"/>
</dbReference>
<evidence type="ECO:0000313" key="3">
    <source>
        <dbReference type="Proteomes" id="UP000595224"/>
    </source>
</evidence>
<evidence type="ECO:0000313" key="1">
    <source>
        <dbReference type="EMBL" id="QQA00048.1"/>
    </source>
</evidence>
<keyword evidence="3" id="KW-1185">Reference proteome</keyword>
<proteinExistence type="predicted"/>
<dbReference type="KEGG" id="tper:IWA51_07105"/>
<dbReference type="AlphaFoldDB" id="A0A7T3RBH6"/>
<sequence>MNFSKYHAKPVTIDGIRFASQKEGSRYCELKVLARAGKISDLQLQVPFVLSKAHRRTGEKRMTSGKKYVADFVYYDCINKRQVVEDVKGFRTKEYLVKREWMFEKYGIEIHEV</sequence>
<dbReference type="Proteomes" id="UP000595224">
    <property type="component" value="Chromosome"/>
</dbReference>
<reference evidence="1 3" key="1">
    <citation type="submission" date="2020-11" db="EMBL/GenBank/DDBJ databases">
        <title>Treponema Peruensis nv. sp., first commensal Treponema isolated from human feces.</title>
        <authorList>
            <person name="Belkhou C."/>
            <person name="Raes J."/>
        </authorList>
    </citation>
    <scope>NUCLEOTIDE SEQUENCE [LARGE SCALE GENOMIC DNA]</scope>
    <source>
        <strain evidence="1 3">RCC2812</strain>
    </source>
</reference>
<gene>
    <name evidence="2" type="ORF">IWA51_01615</name>
    <name evidence="1" type="ORF">IWA51_07105</name>
</gene>
<dbReference type="KEGG" id="tper:IWA51_01615"/>
<evidence type="ECO:0000313" key="2">
    <source>
        <dbReference type="EMBL" id="QQA01343.1"/>
    </source>
</evidence>
<dbReference type="Pfam" id="PF06356">
    <property type="entry name" value="DUF1064"/>
    <property type="match status" value="1"/>
</dbReference>
<name>A0A7T3RBH6_9SPIR</name>
<protein>
    <submittedName>
        <fullName evidence="1">DUF1064 domain-containing protein</fullName>
    </submittedName>
</protein>
<dbReference type="EMBL" id="CP064936">
    <property type="protein sequence ID" value="QQA00048.1"/>
    <property type="molecule type" value="Genomic_DNA"/>
</dbReference>
<dbReference type="InterPro" id="IPR009414">
    <property type="entry name" value="DUF1064"/>
</dbReference>
<dbReference type="RefSeq" id="WP_198441923.1">
    <property type="nucleotide sequence ID" value="NZ_CBCSHE010000029.1"/>
</dbReference>